<dbReference type="Gene3D" id="2.130.10.80">
    <property type="entry name" value="Galactose oxidase/kelch, beta-propeller"/>
    <property type="match status" value="2"/>
</dbReference>
<evidence type="ECO:0000313" key="20">
    <source>
        <dbReference type="Proteomes" id="UP000448943"/>
    </source>
</evidence>
<feature type="domain" description="Peptidase M4" evidence="15">
    <location>
        <begin position="233"/>
        <end position="374"/>
    </location>
</feature>
<dbReference type="GO" id="GO:0006508">
    <property type="term" value="P:proteolysis"/>
    <property type="evidence" value="ECO:0007669"/>
    <property type="project" value="UniProtKB-KW"/>
</dbReference>
<evidence type="ECO:0000256" key="3">
    <source>
        <dbReference type="ARBA" id="ARBA00009388"/>
    </source>
</evidence>
<evidence type="ECO:0000259" key="16">
    <source>
        <dbReference type="Pfam" id="PF02868"/>
    </source>
</evidence>
<feature type="active site" evidence="14">
    <location>
        <position position="368"/>
    </location>
</feature>
<dbReference type="InterPro" id="IPR023612">
    <property type="entry name" value="Peptidase_M4"/>
</dbReference>
<protein>
    <recommendedName>
        <fullName evidence="21">Bacillolysin</fullName>
    </recommendedName>
</protein>
<keyword evidence="12" id="KW-0106">Calcium</keyword>
<keyword evidence="7" id="KW-0479">Metal-binding</keyword>
<dbReference type="PRINTS" id="PR00730">
    <property type="entry name" value="THERMOLYSIN"/>
</dbReference>
<comment type="similarity">
    <text evidence="3">Belongs to the peptidase M4 family.</text>
</comment>
<keyword evidence="5" id="KW-0964">Secreted</keyword>
<dbReference type="InterPro" id="IPR027268">
    <property type="entry name" value="Peptidase_M4/M1_CTD_sf"/>
</dbReference>
<keyword evidence="10" id="KW-0378">Hydrolase</keyword>
<dbReference type="OrthoDB" id="1937631at2"/>
<dbReference type="SMART" id="SM00612">
    <property type="entry name" value="Kelch"/>
    <property type="match status" value="4"/>
</dbReference>
<evidence type="ECO:0000313" key="19">
    <source>
        <dbReference type="EMBL" id="NBI28228.1"/>
    </source>
</evidence>
<dbReference type="SUPFAM" id="SSF50965">
    <property type="entry name" value="Galactose oxidase, central domain"/>
    <property type="match status" value="1"/>
</dbReference>
<dbReference type="SUPFAM" id="SSF55486">
    <property type="entry name" value="Metalloproteases ('zincins'), catalytic domain"/>
    <property type="match status" value="1"/>
</dbReference>
<dbReference type="GO" id="GO:0046872">
    <property type="term" value="F:metal ion binding"/>
    <property type="evidence" value="ECO:0007669"/>
    <property type="project" value="UniProtKB-KW"/>
</dbReference>
<evidence type="ECO:0000256" key="4">
    <source>
        <dbReference type="ARBA" id="ARBA00022441"/>
    </source>
</evidence>
<gene>
    <name evidence="19" type="ORF">ERL59_04565</name>
</gene>
<dbReference type="GO" id="GO:0005576">
    <property type="term" value="C:extracellular region"/>
    <property type="evidence" value="ECO:0007669"/>
    <property type="project" value="UniProtKB-SubCell"/>
</dbReference>
<evidence type="ECO:0000256" key="11">
    <source>
        <dbReference type="ARBA" id="ARBA00022833"/>
    </source>
</evidence>
<evidence type="ECO:0008006" key="21">
    <source>
        <dbReference type="Google" id="ProtNLM"/>
    </source>
</evidence>
<comment type="subcellular location">
    <subcellularLocation>
        <location evidence="2">Secreted</location>
    </subcellularLocation>
</comment>
<dbReference type="PANTHER" id="PTHR33794:SF3">
    <property type="entry name" value="NEUTRAL PROTEASE B"/>
    <property type="match status" value="1"/>
</dbReference>
<comment type="cofactor">
    <cofactor evidence="1">
        <name>Zn(2+)</name>
        <dbReference type="ChEBI" id="CHEBI:29105"/>
    </cofactor>
</comment>
<dbReference type="Proteomes" id="UP000448943">
    <property type="component" value="Unassembled WGS sequence"/>
</dbReference>
<keyword evidence="13" id="KW-0482">Metalloprotease</keyword>
<organism evidence="19 20">
    <name type="scientific">Chengkuizengella marina</name>
    <dbReference type="NCBI Taxonomy" id="2507566"/>
    <lineage>
        <taxon>Bacteria</taxon>
        <taxon>Bacillati</taxon>
        <taxon>Bacillota</taxon>
        <taxon>Bacilli</taxon>
        <taxon>Bacillales</taxon>
        <taxon>Paenibacillaceae</taxon>
        <taxon>Chengkuizengella</taxon>
    </lineage>
</organism>
<feature type="active site" description="Proton donor" evidence="14">
    <location>
        <position position="444"/>
    </location>
</feature>
<dbReference type="InterPro" id="IPR006652">
    <property type="entry name" value="Kelch_1"/>
</dbReference>
<dbReference type="InterPro" id="IPR013856">
    <property type="entry name" value="Peptidase_M4_domain"/>
</dbReference>
<dbReference type="PANTHER" id="PTHR33794">
    <property type="entry name" value="BACILLOLYSIN"/>
    <property type="match status" value="1"/>
</dbReference>
<evidence type="ECO:0000256" key="7">
    <source>
        <dbReference type="ARBA" id="ARBA00022723"/>
    </source>
</evidence>
<dbReference type="AlphaFoldDB" id="A0A6N9Q2B5"/>
<dbReference type="Pfam" id="PF07504">
    <property type="entry name" value="FTP"/>
    <property type="match status" value="1"/>
</dbReference>
<dbReference type="InterPro" id="IPR001570">
    <property type="entry name" value="Peptidase_M4_C_domain"/>
</dbReference>
<dbReference type="Gene3D" id="3.10.170.10">
    <property type="match status" value="1"/>
</dbReference>
<proteinExistence type="inferred from homology"/>
<keyword evidence="9" id="KW-0677">Repeat</keyword>
<dbReference type="InterPro" id="IPR050728">
    <property type="entry name" value="Zinc_Metalloprotease_M4"/>
</dbReference>
<dbReference type="InterPro" id="IPR011043">
    <property type="entry name" value="Gal_Oxase/kelch_b-propeller"/>
</dbReference>
<evidence type="ECO:0000256" key="5">
    <source>
        <dbReference type="ARBA" id="ARBA00022525"/>
    </source>
</evidence>
<evidence type="ECO:0000256" key="10">
    <source>
        <dbReference type="ARBA" id="ARBA00022801"/>
    </source>
</evidence>
<evidence type="ECO:0000256" key="6">
    <source>
        <dbReference type="ARBA" id="ARBA00022670"/>
    </source>
</evidence>
<sequence length="802" mass="90119">MKGLSLLFLCFFLLFVVHQPFKYTNLEPNASETIFISEKAEEPLFITGELTAPSSKNHKDILFQYLDSKKELLKFENSSKESFFVVEQFVDPLGYSFFRLQQVYNNIPVFGARITAHVGKNGVLNNISGTIIPDLEKKLKLKQNDINTQQKAMNIAENHLWSTLNHKPIYEDEPKVELVVYSKGNEANYVYMIHFDFYYPELGNWIYFVDTLTGDILSQFNHIHSVQGENTVGIGIGGLGHTRTLNTVLSSDSKYYLQDNSRGKGIITYDGLTTRDPFFVLWQDHDNIYDSNYDAAAVDAHFFTGVVYDYYKEVFDRDSIDNKGAIMRVIVHDGYNGARSTGGDAIFFGDYSQNGIPLSSALDIVAHEYTHGLIGMTAGLFPTNHSGAINESISDIFATLIEFHENQNPDWFIGEDVFPPYGIRNMSDPIIDHYSKYNEATGIHYNAGISNKAAYLISEGGYYSDIIIDGIGKEKLGDIFYRTLTQYLNMGSTFQHLRTSVIQSAKDLYGEDSKEVSTVTAAFDAVGVPSFTWVSKAPMPTERNQLGITALDGKIYAVGGSHNDKDLNTHEIYYSETNTWVSKANMPTARSDLGVVAVDGKIYAIGGKAGNLFLNTVEQYNPRTNTWNTKTSMPTARSGFGIAIVDEKIYVIGGTNGNPSNKVEVYDPKTDTWTKKANMPAARKHLQAVDMNGKIYIIGGTPITNSFDYIYNEYNPKTDTWQIFNPNFIPKYHHSALSLDNKLYSFGGVNDEGDILTAEEYELVTMNLEYDMPIPMKKFGLAKIDKTFYLIGDSFHFTARFE</sequence>
<dbReference type="EMBL" id="SIJB01000012">
    <property type="protein sequence ID" value="NBI28228.1"/>
    <property type="molecule type" value="Genomic_DNA"/>
</dbReference>
<dbReference type="Pfam" id="PF02868">
    <property type="entry name" value="Peptidase_M4_C"/>
    <property type="match status" value="1"/>
</dbReference>
<dbReference type="Pfam" id="PF24981">
    <property type="entry name" value="Beta-prop_ATRN-LZTR1"/>
    <property type="match status" value="1"/>
</dbReference>
<dbReference type="InterPro" id="IPR011096">
    <property type="entry name" value="FTP_domain"/>
</dbReference>
<dbReference type="CDD" id="cd09597">
    <property type="entry name" value="M4_TLP"/>
    <property type="match status" value="1"/>
</dbReference>
<keyword evidence="4" id="KW-0880">Kelch repeat</keyword>
<keyword evidence="20" id="KW-1185">Reference proteome</keyword>
<accession>A0A6N9Q2B5</accession>
<keyword evidence="8" id="KW-0732">Signal</keyword>
<dbReference type="Gene3D" id="1.10.390.10">
    <property type="entry name" value="Neutral Protease Domain 2"/>
    <property type="match status" value="1"/>
</dbReference>
<evidence type="ECO:0000256" key="13">
    <source>
        <dbReference type="ARBA" id="ARBA00023049"/>
    </source>
</evidence>
<dbReference type="GO" id="GO:0004222">
    <property type="term" value="F:metalloendopeptidase activity"/>
    <property type="evidence" value="ECO:0007669"/>
    <property type="project" value="InterPro"/>
</dbReference>
<dbReference type="Pfam" id="PF01447">
    <property type="entry name" value="Peptidase_M4"/>
    <property type="match status" value="1"/>
</dbReference>
<dbReference type="InterPro" id="IPR056737">
    <property type="entry name" value="Beta-prop_ATRN-MKLN-like"/>
</dbReference>
<reference evidence="19 20" key="1">
    <citation type="submission" date="2019-01" db="EMBL/GenBank/DDBJ databases">
        <title>Chengkuizengella sp. nov., isolated from deep-sea sediment of East Pacific Ocean.</title>
        <authorList>
            <person name="Yang J."/>
            <person name="Lai Q."/>
            <person name="Shao Z."/>
        </authorList>
    </citation>
    <scope>NUCLEOTIDE SEQUENCE [LARGE SCALE GENOMIC DNA]</scope>
    <source>
        <strain evidence="19 20">YPA3-1-1</strain>
    </source>
</reference>
<comment type="caution">
    <text evidence="19">The sequence shown here is derived from an EMBL/GenBank/DDBJ whole genome shotgun (WGS) entry which is preliminary data.</text>
</comment>
<feature type="domain" description="FTP" evidence="17">
    <location>
        <begin position="83"/>
        <end position="130"/>
    </location>
</feature>
<dbReference type="InterPro" id="IPR037293">
    <property type="entry name" value="Gal_Oxidase_central_sf"/>
</dbReference>
<evidence type="ECO:0000256" key="8">
    <source>
        <dbReference type="ARBA" id="ARBA00022729"/>
    </source>
</evidence>
<keyword evidence="11" id="KW-0862">Zinc</keyword>
<feature type="domain" description="Attractin/MKLN-like beta-propeller" evidence="18">
    <location>
        <begin position="555"/>
        <end position="751"/>
    </location>
</feature>
<evidence type="ECO:0000259" key="17">
    <source>
        <dbReference type="Pfam" id="PF07504"/>
    </source>
</evidence>
<evidence type="ECO:0000259" key="18">
    <source>
        <dbReference type="Pfam" id="PF24981"/>
    </source>
</evidence>
<evidence type="ECO:0000256" key="9">
    <source>
        <dbReference type="ARBA" id="ARBA00022737"/>
    </source>
</evidence>
<evidence type="ECO:0000256" key="2">
    <source>
        <dbReference type="ARBA" id="ARBA00004613"/>
    </source>
</evidence>
<dbReference type="Gene3D" id="3.10.450.40">
    <property type="match status" value="1"/>
</dbReference>
<keyword evidence="6" id="KW-0645">Protease</keyword>
<evidence type="ECO:0000256" key="14">
    <source>
        <dbReference type="PIRSR" id="PIRSR623612-1"/>
    </source>
</evidence>
<dbReference type="Gene3D" id="3.10.450.490">
    <property type="match status" value="1"/>
</dbReference>
<name>A0A6N9Q2B5_9BACL</name>
<feature type="domain" description="Peptidase M4 C-terminal" evidence="16">
    <location>
        <begin position="380"/>
        <end position="528"/>
    </location>
</feature>
<evidence type="ECO:0000256" key="1">
    <source>
        <dbReference type="ARBA" id="ARBA00001947"/>
    </source>
</evidence>
<evidence type="ECO:0000259" key="15">
    <source>
        <dbReference type="Pfam" id="PF01447"/>
    </source>
</evidence>
<dbReference type="RefSeq" id="WP_160644998.1">
    <property type="nucleotide sequence ID" value="NZ_SIJB01000012.1"/>
</dbReference>
<evidence type="ECO:0000256" key="12">
    <source>
        <dbReference type="ARBA" id="ARBA00022837"/>
    </source>
</evidence>